<name>A0A0A9E2A4_ARUDO</name>
<evidence type="ECO:0000313" key="1">
    <source>
        <dbReference type="EMBL" id="JAD93133.1"/>
    </source>
</evidence>
<sequence length="56" mass="6576">MSHESYICQLVTPIDHESYICELVTPIDLTTLCQHKSTKINHVHYRERKLLIGTHE</sequence>
<protein>
    <submittedName>
        <fullName evidence="1">Uncharacterized protein</fullName>
    </submittedName>
</protein>
<dbReference type="AlphaFoldDB" id="A0A0A9E2A4"/>
<organism evidence="1">
    <name type="scientific">Arundo donax</name>
    <name type="common">Giant reed</name>
    <name type="synonym">Donax arundinaceus</name>
    <dbReference type="NCBI Taxonomy" id="35708"/>
    <lineage>
        <taxon>Eukaryota</taxon>
        <taxon>Viridiplantae</taxon>
        <taxon>Streptophyta</taxon>
        <taxon>Embryophyta</taxon>
        <taxon>Tracheophyta</taxon>
        <taxon>Spermatophyta</taxon>
        <taxon>Magnoliopsida</taxon>
        <taxon>Liliopsida</taxon>
        <taxon>Poales</taxon>
        <taxon>Poaceae</taxon>
        <taxon>PACMAD clade</taxon>
        <taxon>Arundinoideae</taxon>
        <taxon>Arundineae</taxon>
        <taxon>Arundo</taxon>
    </lineage>
</organism>
<reference evidence="1" key="1">
    <citation type="submission" date="2014-09" db="EMBL/GenBank/DDBJ databases">
        <authorList>
            <person name="Magalhaes I.L.F."/>
            <person name="Oliveira U."/>
            <person name="Santos F.R."/>
            <person name="Vidigal T.H.D.A."/>
            <person name="Brescovit A.D."/>
            <person name="Santos A.J."/>
        </authorList>
    </citation>
    <scope>NUCLEOTIDE SEQUENCE</scope>
    <source>
        <tissue evidence="1">Shoot tissue taken approximately 20 cm above the soil surface</tissue>
    </source>
</reference>
<reference evidence="1" key="2">
    <citation type="journal article" date="2015" name="Data Brief">
        <title>Shoot transcriptome of the giant reed, Arundo donax.</title>
        <authorList>
            <person name="Barrero R.A."/>
            <person name="Guerrero F.D."/>
            <person name="Moolhuijzen P."/>
            <person name="Goolsby J.A."/>
            <person name="Tidwell J."/>
            <person name="Bellgard S.E."/>
            <person name="Bellgard M.I."/>
        </authorList>
    </citation>
    <scope>NUCLEOTIDE SEQUENCE</scope>
    <source>
        <tissue evidence="1">Shoot tissue taken approximately 20 cm above the soil surface</tissue>
    </source>
</reference>
<proteinExistence type="predicted"/>
<accession>A0A0A9E2A4</accession>
<dbReference type="EMBL" id="GBRH01204762">
    <property type="protein sequence ID" value="JAD93133.1"/>
    <property type="molecule type" value="Transcribed_RNA"/>
</dbReference>